<name>A0A3D8L8K6_9BACT</name>
<keyword evidence="2" id="KW-1185">Reference proteome</keyword>
<comment type="caution">
    <text evidence="1">The sequence shown here is derived from an EMBL/GenBank/DDBJ whole genome shotgun (WGS) entry which is preliminary data.</text>
</comment>
<organism evidence="1 2">
    <name type="scientific">Pontibacter diazotrophicus</name>
    <dbReference type="NCBI Taxonomy" id="1400979"/>
    <lineage>
        <taxon>Bacteria</taxon>
        <taxon>Pseudomonadati</taxon>
        <taxon>Bacteroidota</taxon>
        <taxon>Cytophagia</taxon>
        <taxon>Cytophagales</taxon>
        <taxon>Hymenobacteraceae</taxon>
        <taxon>Pontibacter</taxon>
    </lineage>
</organism>
<evidence type="ECO:0000313" key="2">
    <source>
        <dbReference type="Proteomes" id="UP000256708"/>
    </source>
</evidence>
<dbReference type="EMBL" id="QRGR01000021">
    <property type="protein sequence ID" value="RDV13740.1"/>
    <property type="molecule type" value="Genomic_DNA"/>
</dbReference>
<evidence type="ECO:0000313" key="1">
    <source>
        <dbReference type="EMBL" id="RDV13740.1"/>
    </source>
</evidence>
<reference evidence="2" key="1">
    <citation type="submission" date="2018-08" db="EMBL/GenBank/DDBJ databases">
        <authorList>
            <person name="Liu Z.-W."/>
            <person name="Du Z.-J."/>
        </authorList>
    </citation>
    <scope>NUCLEOTIDE SEQUENCE [LARGE SCALE GENOMIC DNA]</scope>
    <source>
        <strain evidence="2">H4X</strain>
    </source>
</reference>
<proteinExistence type="predicted"/>
<dbReference type="Proteomes" id="UP000256708">
    <property type="component" value="Unassembled WGS sequence"/>
</dbReference>
<gene>
    <name evidence="1" type="ORF">DXT99_18450</name>
</gene>
<protein>
    <submittedName>
        <fullName evidence="1">Uncharacterized protein</fullName>
    </submittedName>
</protein>
<sequence>MLNSFLSKHNSKENFRNTWNDILILSKSSTKELPLVTEDKLLNRFAAELYDVAVSKHDKFLNIDFSKPHKESSKINNESKGYVNNGWRYKISKNYAP</sequence>
<accession>A0A3D8L8K6</accession>
<dbReference type="AlphaFoldDB" id="A0A3D8L8K6"/>